<feature type="compositionally biased region" description="Basic and acidic residues" evidence="1">
    <location>
        <begin position="35"/>
        <end position="60"/>
    </location>
</feature>
<accession>A0ABW5WX11</accession>
<gene>
    <name evidence="4" type="ORF">ACFSX4_12970</name>
</gene>
<dbReference type="EMBL" id="JBHUOQ010000005">
    <property type="protein sequence ID" value="MFD2831380.1"/>
    <property type="molecule type" value="Genomic_DNA"/>
</dbReference>
<evidence type="ECO:0000313" key="4">
    <source>
        <dbReference type="EMBL" id="MFD2831380.1"/>
    </source>
</evidence>
<feature type="transmembrane region" description="Helical" evidence="2">
    <location>
        <begin position="6"/>
        <end position="25"/>
    </location>
</feature>
<dbReference type="Gene3D" id="2.30.30.1210">
    <property type="entry name" value="Domain of unknown function DUF1541"/>
    <property type="match status" value="1"/>
</dbReference>
<sequence>MSIKKWVIMGVVYVAAVFIVFTLVTGQNPFSSGGMEHDEEHSEMDHGGNDDHGDMEHSAEEMSSTGDVPDGLTEADNPEFQVGSKAVINVDHMPGMDGAEAEISGAFDTTVYTVSYTAEDGTEITDHKWVIHEELENPGDTPLDPGSEVVLNAGHMDGMEGSEAVIDSAQNTRVYMVDFETTDTGESVKYHKWVTEEELSPAD</sequence>
<keyword evidence="2" id="KW-1133">Transmembrane helix</keyword>
<evidence type="ECO:0000256" key="2">
    <source>
        <dbReference type="SAM" id="Phobius"/>
    </source>
</evidence>
<keyword evidence="5" id="KW-1185">Reference proteome</keyword>
<comment type="caution">
    <text evidence="4">The sequence shown here is derived from an EMBL/GenBank/DDBJ whole genome shotgun (WGS) entry which is preliminary data.</text>
</comment>
<dbReference type="InterPro" id="IPR011438">
    <property type="entry name" value="DUF1541"/>
</dbReference>
<name>A0ABW5WX11_9STAP</name>
<proteinExistence type="predicted"/>
<reference evidence="5" key="1">
    <citation type="journal article" date="2019" name="Int. J. Syst. Evol. Microbiol.">
        <title>The Global Catalogue of Microorganisms (GCM) 10K type strain sequencing project: providing services to taxonomists for standard genome sequencing and annotation.</title>
        <authorList>
            <consortium name="The Broad Institute Genomics Platform"/>
            <consortium name="The Broad Institute Genome Sequencing Center for Infectious Disease"/>
            <person name="Wu L."/>
            <person name="Ma J."/>
        </authorList>
    </citation>
    <scope>NUCLEOTIDE SEQUENCE [LARGE SCALE GENOMIC DNA]</scope>
    <source>
        <strain evidence="5">KCTC 33575</strain>
    </source>
</reference>
<dbReference type="RefSeq" id="WP_377775585.1">
    <property type="nucleotide sequence ID" value="NZ_JBHUOQ010000005.1"/>
</dbReference>
<keyword evidence="2" id="KW-0812">Transmembrane</keyword>
<evidence type="ECO:0000259" key="3">
    <source>
        <dbReference type="Pfam" id="PF07563"/>
    </source>
</evidence>
<protein>
    <submittedName>
        <fullName evidence="4">YdhK family protein</fullName>
    </submittedName>
</protein>
<feature type="domain" description="DUF1541" evidence="3">
    <location>
        <begin position="82"/>
        <end position="132"/>
    </location>
</feature>
<organism evidence="4 5">
    <name type="scientific">Corticicoccus populi</name>
    <dbReference type="NCBI Taxonomy" id="1812821"/>
    <lineage>
        <taxon>Bacteria</taxon>
        <taxon>Bacillati</taxon>
        <taxon>Bacillota</taxon>
        <taxon>Bacilli</taxon>
        <taxon>Bacillales</taxon>
        <taxon>Staphylococcaceae</taxon>
        <taxon>Corticicoccus</taxon>
    </lineage>
</organism>
<evidence type="ECO:0000313" key="5">
    <source>
        <dbReference type="Proteomes" id="UP001597519"/>
    </source>
</evidence>
<keyword evidence="2" id="KW-0472">Membrane</keyword>
<feature type="region of interest" description="Disordered" evidence="1">
    <location>
        <begin position="32"/>
        <end position="77"/>
    </location>
</feature>
<dbReference type="Proteomes" id="UP001597519">
    <property type="component" value="Unassembled WGS sequence"/>
</dbReference>
<evidence type="ECO:0000256" key="1">
    <source>
        <dbReference type="SAM" id="MobiDB-lite"/>
    </source>
</evidence>
<feature type="domain" description="DUF1541" evidence="3">
    <location>
        <begin position="145"/>
        <end position="196"/>
    </location>
</feature>
<dbReference type="Pfam" id="PF07563">
    <property type="entry name" value="DUF1541"/>
    <property type="match status" value="2"/>
</dbReference>